<accession>A0A4Y8V5L8</accession>
<protein>
    <recommendedName>
        <fullName evidence="3">XRE family transcriptional regulator</fullName>
    </recommendedName>
</protein>
<evidence type="ECO:0000313" key="1">
    <source>
        <dbReference type="EMBL" id="TFH76158.1"/>
    </source>
</evidence>
<evidence type="ECO:0008006" key="3">
    <source>
        <dbReference type="Google" id="ProtNLM"/>
    </source>
</evidence>
<dbReference type="RefSeq" id="WP_134844395.1">
    <property type="nucleotide sequence ID" value="NZ_SGVY01000056.1"/>
</dbReference>
<proteinExistence type="predicted"/>
<dbReference type="EMBL" id="SGVY01000056">
    <property type="protein sequence ID" value="TFH76158.1"/>
    <property type="molecule type" value="Genomic_DNA"/>
</dbReference>
<name>A0A4Y8V5L8_9BACT</name>
<dbReference type="Proteomes" id="UP000297872">
    <property type="component" value="Unassembled WGS sequence"/>
</dbReference>
<comment type="caution">
    <text evidence="1">The sequence shown here is derived from an EMBL/GenBank/DDBJ whole genome shotgun (WGS) entry which is preliminary data.</text>
</comment>
<gene>
    <name evidence="1" type="ORF">EXN75_14785</name>
</gene>
<sequence length="118" mass="13652">MEKQANRGANRWIATAAEEICQIEKRWGFTSIRQFSQFLQMNPRTLSKLPHHDGTLTLESIANIYTRLVLLRNLKFVGNELKEEEQLLKDSLLRIMVSAATVPQTLRDEVVDELENQL</sequence>
<organism evidence="1 2">
    <name type="scientific">Segatella hominis</name>
    <dbReference type="NCBI Taxonomy" id="2518605"/>
    <lineage>
        <taxon>Bacteria</taxon>
        <taxon>Pseudomonadati</taxon>
        <taxon>Bacteroidota</taxon>
        <taxon>Bacteroidia</taxon>
        <taxon>Bacteroidales</taxon>
        <taxon>Prevotellaceae</taxon>
        <taxon>Segatella</taxon>
    </lineage>
</organism>
<keyword evidence="2" id="KW-1185">Reference proteome</keyword>
<reference evidence="1 2" key="1">
    <citation type="submission" date="2019-02" db="EMBL/GenBank/DDBJ databases">
        <title>Draft Genome Sequence of the Prevotella sp. BCRC 81118, Isolated from Human Feces.</title>
        <authorList>
            <person name="Huang C.-H."/>
        </authorList>
    </citation>
    <scope>NUCLEOTIDE SEQUENCE [LARGE SCALE GENOMIC DNA]</scope>
    <source>
        <strain evidence="1 2">BCRC 81118</strain>
    </source>
</reference>
<evidence type="ECO:0000313" key="2">
    <source>
        <dbReference type="Proteomes" id="UP000297872"/>
    </source>
</evidence>
<dbReference type="AlphaFoldDB" id="A0A4Y8V5L8"/>
<dbReference type="GeneID" id="302996529"/>